<feature type="region of interest" description="Disordered" evidence="1">
    <location>
        <begin position="101"/>
        <end position="129"/>
    </location>
</feature>
<sequence length="232" mass="26939">MYITYAISLLPKEAFMPDRPEMPINYWLRKSVDESMKDYLELRSEEFLLINVLDEFQKCELPLICRKNLLQRLQALHNFSEAMPSKRIVDGCASLLMKRAKKTSEEKVNNKSPNKTLTKPQPKKSTKVLKKLSAKNVKMGENLNEDTTLMKIKRCNETTVNGEDDADFENIQKEVLPQRSVKRSRTSNTKSRPTTPSAKRTIRNSRNISKYSPDKPSETTTMKLRARTVYYR</sequence>
<feature type="compositionally biased region" description="Polar residues" evidence="1">
    <location>
        <begin position="110"/>
        <end position="119"/>
    </location>
</feature>
<dbReference type="GeneID" id="106673945"/>
<evidence type="ECO:0000313" key="3">
    <source>
        <dbReference type="Proteomes" id="UP000494040"/>
    </source>
</evidence>
<accession>A0A8I6SI42</accession>
<dbReference type="Proteomes" id="UP000494040">
    <property type="component" value="Unassembled WGS sequence"/>
</dbReference>
<evidence type="ECO:0000256" key="1">
    <source>
        <dbReference type="SAM" id="MobiDB-lite"/>
    </source>
</evidence>
<feature type="compositionally biased region" description="Polar residues" evidence="1">
    <location>
        <begin position="186"/>
        <end position="210"/>
    </location>
</feature>
<keyword evidence="3" id="KW-1185">Reference proteome</keyword>
<evidence type="ECO:0000313" key="2">
    <source>
        <dbReference type="EnsemblMetazoa" id="XP_014261828.1"/>
    </source>
</evidence>
<organism evidence="2 3">
    <name type="scientific">Cimex lectularius</name>
    <name type="common">Bed bug</name>
    <name type="synonym">Acanthia lectularia</name>
    <dbReference type="NCBI Taxonomy" id="79782"/>
    <lineage>
        <taxon>Eukaryota</taxon>
        <taxon>Metazoa</taxon>
        <taxon>Ecdysozoa</taxon>
        <taxon>Arthropoda</taxon>
        <taxon>Hexapoda</taxon>
        <taxon>Insecta</taxon>
        <taxon>Pterygota</taxon>
        <taxon>Neoptera</taxon>
        <taxon>Paraneoptera</taxon>
        <taxon>Hemiptera</taxon>
        <taxon>Heteroptera</taxon>
        <taxon>Panheteroptera</taxon>
        <taxon>Cimicomorpha</taxon>
        <taxon>Cimicidae</taxon>
        <taxon>Cimex</taxon>
    </lineage>
</organism>
<dbReference type="KEGG" id="clec:106673945"/>
<protein>
    <submittedName>
        <fullName evidence="2">Uncharacterized protein</fullName>
    </submittedName>
</protein>
<name>A0A8I6SI42_CIMLE</name>
<dbReference type="EnsemblMetazoa" id="XM_014406342.1">
    <property type="protein sequence ID" value="XP_014261828.1"/>
    <property type="gene ID" value="LOC106673945"/>
</dbReference>
<reference evidence="2" key="1">
    <citation type="submission" date="2022-01" db="UniProtKB">
        <authorList>
            <consortium name="EnsemblMetazoa"/>
        </authorList>
    </citation>
    <scope>IDENTIFICATION</scope>
</reference>
<feature type="region of interest" description="Disordered" evidence="1">
    <location>
        <begin position="161"/>
        <end position="232"/>
    </location>
</feature>
<dbReference type="RefSeq" id="XP_014261828.1">
    <property type="nucleotide sequence ID" value="XM_014406342.1"/>
</dbReference>
<proteinExistence type="predicted"/>
<dbReference type="AlphaFoldDB" id="A0A8I6SI42"/>